<proteinExistence type="predicted"/>
<dbReference type="KEGG" id="mcys:MCB1EB_1471"/>
<evidence type="ECO:0000313" key="2">
    <source>
        <dbReference type="Proteomes" id="UP000282597"/>
    </source>
</evidence>
<sequence length="108" mass="12456">MMKSQESAKRYRYAVLNYGERFEDGYGFESKLDEDEVEDLVRAAAEHIDSESFWWADSGKGEMVIEVFKEDGLSLGVFGVYKKRITHFSIYPKNKSVDSTNQTERSHG</sequence>
<protein>
    <submittedName>
        <fullName evidence="1">Uncharacterized protein</fullName>
    </submittedName>
</protein>
<gene>
    <name evidence="1" type="ORF">MCB1EB_1471</name>
</gene>
<dbReference type="AlphaFoldDB" id="A0A2Z6EW57"/>
<reference evidence="1 2" key="1">
    <citation type="journal article" date="2018" name="Microbes Environ.">
        <title>Comparative Genomic Insights into Endofungal Lifestyles of Two Bacterial Endosymbionts, Mycoavidus cysteinexigens and Burkholderia rhizoxinica.</title>
        <authorList>
            <person name="Sharmin D."/>
            <person name="Guo Y."/>
            <person name="Nishizawa T."/>
            <person name="Ohshima S."/>
            <person name="Sato Y."/>
            <person name="Takashima Y."/>
            <person name="Narisawa K."/>
            <person name="Ohta H."/>
        </authorList>
    </citation>
    <scope>NUCLEOTIDE SEQUENCE [LARGE SCALE GENOMIC DNA]</scope>
    <source>
        <strain evidence="1 2">B1-EB</strain>
    </source>
</reference>
<evidence type="ECO:0000313" key="1">
    <source>
        <dbReference type="EMBL" id="BBE09632.1"/>
    </source>
</evidence>
<organism evidence="1 2">
    <name type="scientific">Mycoavidus cysteinexigens</name>
    <dbReference type="NCBI Taxonomy" id="1553431"/>
    <lineage>
        <taxon>Bacteria</taxon>
        <taxon>Pseudomonadati</taxon>
        <taxon>Pseudomonadota</taxon>
        <taxon>Betaproteobacteria</taxon>
        <taxon>Burkholderiales</taxon>
        <taxon>Burkholderiaceae</taxon>
        <taxon>Mycoavidus</taxon>
    </lineage>
</organism>
<dbReference type="Proteomes" id="UP000282597">
    <property type="component" value="Chromosome"/>
</dbReference>
<name>A0A2Z6EW57_9BURK</name>
<dbReference type="RefSeq" id="WP_126353960.1">
    <property type="nucleotide sequence ID" value="NZ_AP018150.1"/>
</dbReference>
<keyword evidence="2" id="KW-1185">Reference proteome</keyword>
<dbReference type="EMBL" id="AP018150">
    <property type="protein sequence ID" value="BBE09632.1"/>
    <property type="molecule type" value="Genomic_DNA"/>
</dbReference>
<accession>A0A2Z6EW57</accession>